<evidence type="ECO:0000256" key="1">
    <source>
        <dbReference type="SAM" id="MobiDB-lite"/>
    </source>
</evidence>
<dbReference type="HOGENOM" id="CLU_1948452_0_0_1"/>
<accession>W6YX43</accession>
<feature type="compositionally biased region" description="Basic and acidic residues" evidence="1">
    <location>
        <begin position="53"/>
        <end position="75"/>
    </location>
</feature>
<gene>
    <name evidence="3" type="ORF">COCMIDRAFT_29222</name>
</gene>
<dbReference type="GeneID" id="19121462"/>
<keyword evidence="2" id="KW-0732">Signal</keyword>
<dbReference type="Proteomes" id="UP000054032">
    <property type="component" value="Unassembled WGS sequence"/>
</dbReference>
<feature type="region of interest" description="Disordered" evidence="1">
    <location>
        <begin position="86"/>
        <end position="105"/>
    </location>
</feature>
<feature type="signal peptide" evidence="2">
    <location>
        <begin position="1"/>
        <end position="16"/>
    </location>
</feature>
<dbReference type="KEGG" id="bor:COCMIDRAFT_29222"/>
<protein>
    <submittedName>
        <fullName evidence="3">Uncharacterized protein</fullName>
    </submittedName>
</protein>
<evidence type="ECO:0000313" key="4">
    <source>
        <dbReference type="Proteomes" id="UP000054032"/>
    </source>
</evidence>
<organism evidence="3 4">
    <name type="scientific">Bipolaris oryzae ATCC 44560</name>
    <dbReference type="NCBI Taxonomy" id="930090"/>
    <lineage>
        <taxon>Eukaryota</taxon>
        <taxon>Fungi</taxon>
        <taxon>Dikarya</taxon>
        <taxon>Ascomycota</taxon>
        <taxon>Pezizomycotina</taxon>
        <taxon>Dothideomycetes</taxon>
        <taxon>Pleosporomycetidae</taxon>
        <taxon>Pleosporales</taxon>
        <taxon>Pleosporineae</taxon>
        <taxon>Pleosporaceae</taxon>
        <taxon>Bipolaris</taxon>
    </lineage>
</organism>
<sequence>MTFQMVVISLLALVAAEDACRGPMDTREAHACAVECVRCKIGCVEDAYWERVEREGEREGNQEEEEQRERADKRRGGIWKVMEGGLKRVDREEDESMPKQETEEYQDFPAHVLYRKIAVRPFAAQKPMR</sequence>
<dbReference type="OrthoDB" id="10565899at2759"/>
<proteinExistence type="predicted"/>
<feature type="chain" id="PRO_5004889314" evidence="2">
    <location>
        <begin position="17"/>
        <end position="129"/>
    </location>
</feature>
<evidence type="ECO:0000313" key="3">
    <source>
        <dbReference type="EMBL" id="EUC42093.1"/>
    </source>
</evidence>
<reference evidence="3 4" key="1">
    <citation type="journal article" date="2013" name="PLoS Genet.">
        <title>Comparative genome structure, secondary metabolite, and effector coding capacity across Cochliobolus pathogens.</title>
        <authorList>
            <person name="Condon B.J."/>
            <person name="Leng Y."/>
            <person name="Wu D."/>
            <person name="Bushley K.E."/>
            <person name="Ohm R.A."/>
            <person name="Otillar R."/>
            <person name="Martin J."/>
            <person name="Schackwitz W."/>
            <person name="Grimwood J."/>
            <person name="MohdZainudin N."/>
            <person name="Xue C."/>
            <person name="Wang R."/>
            <person name="Manning V.A."/>
            <person name="Dhillon B."/>
            <person name="Tu Z.J."/>
            <person name="Steffenson B.J."/>
            <person name="Salamov A."/>
            <person name="Sun H."/>
            <person name="Lowry S."/>
            <person name="LaButti K."/>
            <person name="Han J."/>
            <person name="Copeland A."/>
            <person name="Lindquist E."/>
            <person name="Barry K."/>
            <person name="Schmutz J."/>
            <person name="Baker S.E."/>
            <person name="Ciuffetti L.M."/>
            <person name="Grigoriev I.V."/>
            <person name="Zhong S."/>
            <person name="Turgeon B.G."/>
        </authorList>
    </citation>
    <scope>NUCLEOTIDE SEQUENCE [LARGE SCALE GENOMIC DNA]</scope>
    <source>
        <strain evidence="3 4">ATCC 44560</strain>
    </source>
</reference>
<evidence type="ECO:0000256" key="2">
    <source>
        <dbReference type="SAM" id="SignalP"/>
    </source>
</evidence>
<dbReference type="RefSeq" id="XP_007691376.1">
    <property type="nucleotide sequence ID" value="XM_007693186.1"/>
</dbReference>
<dbReference type="AlphaFoldDB" id="W6YX43"/>
<feature type="compositionally biased region" description="Basic and acidic residues" evidence="1">
    <location>
        <begin position="86"/>
        <end position="102"/>
    </location>
</feature>
<dbReference type="EMBL" id="KI964073">
    <property type="protein sequence ID" value="EUC42093.1"/>
    <property type="molecule type" value="Genomic_DNA"/>
</dbReference>
<keyword evidence="4" id="KW-1185">Reference proteome</keyword>
<name>W6YX43_COCMI</name>
<feature type="region of interest" description="Disordered" evidence="1">
    <location>
        <begin position="53"/>
        <end position="76"/>
    </location>
</feature>